<keyword evidence="3" id="KW-1185">Reference proteome</keyword>
<protein>
    <submittedName>
        <fullName evidence="2">U-box domain-containing protein 30</fullName>
    </submittedName>
</protein>
<dbReference type="OrthoDB" id="1746344at2759"/>
<accession>A0A830CB33</accession>
<dbReference type="SUPFAM" id="SSF57850">
    <property type="entry name" value="RING/U-box"/>
    <property type="match status" value="1"/>
</dbReference>
<keyword evidence="1" id="KW-1133">Transmembrane helix</keyword>
<gene>
    <name evidence="2" type="ORF">PHJA_001940800</name>
</gene>
<feature type="transmembrane region" description="Helical" evidence="1">
    <location>
        <begin position="276"/>
        <end position="296"/>
    </location>
</feature>
<keyword evidence="1" id="KW-0472">Membrane</keyword>
<evidence type="ECO:0000313" key="2">
    <source>
        <dbReference type="EMBL" id="GFP97967.1"/>
    </source>
</evidence>
<evidence type="ECO:0000313" key="3">
    <source>
        <dbReference type="Proteomes" id="UP000653305"/>
    </source>
</evidence>
<organism evidence="2 3">
    <name type="scientific">Phtheirospermum japonicum</name>
    <dbReference type="NCBI Taxonomy" id="374723"/>
    <lineage>
        <taxon>Eukaryota</taxon>
        <taxon>Viridiplantae</taxon>
        <taxon>Streptophyta</taxon>
        <taxon>Embryophyta</taxon>
        <taxon>Tracheophyta</taxon>
        <taxon>Spermatophyta</taxon>
        <taxon>Magnoliopsida</taxon>
        <taxon>eudicotyledons</taxon>
        <taxon>Gunneridae</taxon>
        <taxon>Pentapetalae</taxon>
        <taxon>asterids</taxon>
        <taxon>lamiids</taxon>
        <taxon>Lamiales</taxon>
        <taxon>Orobanchaceae</taxon>
        <taxon>Orobanchaceae incertae sedis</taxon>
        <taxon>Phtheirospermum</taxon>
    </lineage>
</organism>
<dbReference type="PANTHER" id="PTHR46250:SF15">
    <property type="entry name" value="OS01G0523800 PROTEIN"/>
    <property type="match status" value="1"/>
</dbReference>
<name>A0A830CB33_9LAMI</name>
<evidence type="ECO:0000256" key="1">
    <source>
        <dbReference type="SAM" id="Phobius"/>
    </source>
</evidence>
<dbReference type="EMBL" id="BMAC01000508">
    <property type="protein sequence ID" value="GFP97967.1"/>
    <property type="molecule type" value="Genomic_DNA"/>
</dbReference>
<keyword evidence="1" id="KW-0812">Transmembrane</keyword>
<dbReference type="PANTHER" id="PTHR46250">
    <property type="entry name" value="MYB/SANT-LIKE DNA-BINDING DOMAIN PROTEIN-RELATED"/>
    <property type="match status" value="1"/>
</dbReference>
<dbReference type="Proteomes" id="UP000653305">
    <property type="component" value="Unassembled WGS sequence"/>
</dbReference>
<dbReference type="AlphaFoldDB" id="A0A830CB33"/>
<sequence length="332" mass="38537">MVEVHKMILRNTPNFDKEADPHIDSKIKWLKSKYNPISEMCRESDCQWDHVEHKINCERQWYDDWCLGKDKATGQKAEDITEATAYANCQKNTLCAPRIVKMSKSESLTDEKMQEVINELLILGVSPKDISKATEICYRDPAKVHVILGHYTCPTTMQELWDDAITPNKTLHHLIHTWFPQKYVQMKKRTEDAQGRASELLTSLNELRAKQWLVWKKHFDWRIWASLIPIIDEYLLHGYKFDSINTVYYMAPFATMILVCRPCCSMDQMIFRNSISMMNAVGCGITLVGCTFYGYVRHMLSQQAPGTPRTPHTPRGKMEMAPLVNEKLDDKI</sequence>
<reference evidence="2" key="1">
    <citation type="submission" date="2020-07" db="EMBL/GenBank/DDBJ databases">
        <title>Ethylene signaling mediates host invasion by parasitic plants.</title>
        <authorList>
            <person name="Yoshida S."/>
        </authorList>
    </citation>
    <scope>NUCLEOTIDE SEQUENCE</scope>
    <source>
        <strain evidence="2">Okayama</strain>
    </source>
</reference>
<proteinExistence type="predicted"/>
<comment type="caution">
    <text evidence="2">The sequence shown here is derived from an EMBL/GenBank/DDBJ whole genome shotgun (WGS) entry which is preliminary data.</text>
</comment>